<evidence type="ECO:0000256" key="2">
    <source>
        <dbReference type="SAM" id="SignalP"/>
    </source>
</evidence>
<evidence type="ECO:0000256" key="1">
    <source>
        <dbReference type="SAM" id="MobiDB-lite"/>
    </source>
</evidence>
<feature type="chain" id="PRO_5043326048" evidence="2">
    <location>
        <begin position="24"/>
        <end position="109"/>
    </location>
</feature>
<protein>
    <submittedName>
        <fullName evidence="3">Uncharacterized protein</fullName>
    </submittedName>
</protein>
<dbReference type="EMBL" id="CAUIWU010000006">
    <property type="protein sequence ID" value="CAJ1048360.1"/>
    <property type="molecule type" value="Genomic_DNA"/>
</dbReference>
<comment type="caution">
    <text evidence="3">The sequence shown here is derived from an EMBL/GenBank/DDBJ whole genome shotgun (WGS) entry which is preliminary data.</text>
</comment>
<keyword evidence="4" id="KW-1185">Reference proteome</keyword>
<evidence type="ECO:0000313" key="4">
    <source>
        <dbReference type="Proteomes" id="UP001178508"/>
    </source>
</evidence>
<sequence length="109" mass="12441">MLVLCESWKICVCVCMCVYVCSCVCVCVCMCTLTRTNPVVLDLFPNEIKLWRGDDHYPGLLGQTDHFREIRAPLDSDHPGLEVWKSGTVKTSESKTETELKTIQQKTRR</sequence>
<keyword evidence="2" id="KW-0732">Signal</keyword>
<feature type="signal peptide" evidence="2">
    <location>
        <begin position="1"/>
        <end position="23"/>
    </location>
</feature>
<proteinExistence type="predicted"/>
<gene>
    <name evidence="3" type="ORF">XNOV1_A014018</name>
</gene>
<feature type="region of interest" description="Disordered" evidence="1">
    <location>
        <begin position="86"/>
        <end position="109"/>
    </location>
</feature>
<name>A0AAV1EHZ5_XYRNO</name>
<dbReference type="Proteomes" id="UP001178508">
    <property type="component" value="Unassembled WGS sequence"/>
</dbReference>
<reference evidence="3" key="1">
    <citation type="submission" date="2023-08" db="EMBL/GenBank/DDBJ databases">
        <authorList>
            <person name="Alioto T."/>
            <person name="Alioto T."/>
            <person name="Gomez Garrido J."/>
        </authorList>
    </citation>
    <scope>NUCLEOTIDE SEQUENCE</scope>
</reference>
<evidence type="ECO:0000313" key="3">
    <source>
        <dbReference type="EMBL" id="CAJ1048360.1"/>
    </source>
</evidence>
<accession>A0AAV1EHZ5</accession>
<organism evidence="3 4">
    <name type="scientific">Xyrichtys novacula</name>
    <name type="common">Pearly razorfish</name>
    <name type="synonym">Hemipteronotus novacula</name>
    <dbReference type="NCBI Taxonomy" id="13765"/>
    <lineage>
        <taxon>Eukaryota</taxon>
        <taxon>Metazoa</taxon>
        <taxon>Chordata</taxon>
        <taxon>Craniata</taxon>
        <taxon>Vertebrata</taxon>
        <taxon>Euteleostomi</taxon>
        <taxon>Actinopterygii</taxon>
        <taxon>Neopterygii</taxon>
        <taxon>Teleostei</taxon>
        <taxon>Neoteleostei</taxon>
        <taxon>Acanthomorphata</taxon>
        <taxon>Eupercaria</taxon>
        <taxon>Labriformes</taxon>
        <taxon>Labridae</taxon>
        <taxon>Xyrichtys</taxon>
    </lineage>
</organism>
<dbReference type="AlphaFoldDB" id="A0AAV1EHZ5"/>